<comment type="caution">
    <text evidence="2">The sequence shown here is derived from an EMBL/GenBank/DDBJ whole genome shotgun (WGS) entry which is preliminary data.</text>
</comment>
<dbReference type="RefSeq" id="XP_040679828.1">
    <property type="nucleotide sequence ID" value="XM_040822023.1"/>
</dbReference>
<dbReference type="HOGENOM" id="CLU_010194_9_7_1"/>
<dbReference type="OrthoDB" id="5296at2759"/>
<dbReference type="AlphaFoldDB" id="A0A0B2WZD4"/>
<dbReference type="PANTHER" id="PTHR43544:SF12">
    <property type="entry name" value="NAD(P)-BINDING ROSSMANN-FOLD SUPERFAMILY PROTEIN"/>
    <property type="match status" value="1"/>
</dbReference>
<proteinExistence type="inferred from homology"/>
<name>A0A0B2WZD4_METAS</name>
<evidence type="ECO:0000256" key="1">
    <source>
        <dbReference type="ARBA" id="ARBA00006484"/>
    </source>
</evidence>
<accession>A0A0B2WZD4</accession>
<evidence type="ECO:0000313" key="2">
    <source>
        <dbReference type="EMBL" id="KHN98762.1"/>
    </source>
</evidence>
<comment type="similarity">
    <text evidence="1">Belongs to the short-chain dehydrogenases/reductases (SDR) family.</text>
</comment>
<sequence>MSAPWALVCPSSRGIGFALTRHLLRTTRLPVLATTRHPEPGTTKAAILEGMESDGPAGSAGSAGSRLRVVRVDVTDEASVEAASRAARRLFPPARHHLHLGFAMPGVLTPEKSPAQVDADAGLAMLRVNVLGPLLLMKHFAEFLPRRGTRLRAPGLDADADADADAHGNGDGLAARAAWVFMSARLGSIADNRSGGWFSYRASKAAVNSVAKSLDVMLRARSGDKAVAVAYHPGTVRTGLSRDFWARVPQDRLFSPEYAAERMLSVVNGLHLGQRGKCLDWRGDEVPP</sequence>
<dbReference type="InterPro" id="IPR036291">
    <property type="entry name" value="NAD(P)-bd_dom_sf"/>
</dbReference>
<dbReference type="Gene3D" id="3.40.50.720">
    <property type="entry name" value="NAD(P)-binding Rossmann-like Domain"/>
    <property type="match status" value="1"/>
</dbReference>
<evidence type="ECO:0000313" key="3">
    <source>
        <dbReference type="Proteomes" id="UP000030816"/>
    </source>
</evidence>
<dbReference type="Proteomes" id="UP000030816">
    <property type="component" value="Unassembled WGS sequence"/>
</dbReference>
<dbReference type="PANTHER" id="PTHR43544">
    <property type="entry name" value="SHORT-CHAIN DEHYDROGENASE/REDUCTASE"/>
    <property type="match status" value="1"/>
</dbReference>
<dbReference type="InterPro" id="IPR051468">
    <property type="entry name" value="Fungal_SecMetab_SDRs"/>
</dbReference>
<dbReference type="GO" id="GO:0016491">
    <property type="term" value="F:oxidoreductase activity"/>
    <property type="evidence" value="ECO:0007669"/>
    <property type="project" value="TreeGrafter"/>
</dbReference>
<dbReference type="EMBL" id="AZHE01000006">
    <property type="protein sequence ID" value="KHN98762.1"/>
    <property type="molecule type" value="Genomic_DNA"/>
</dbReference>
<gene>
    <name evidence="2" type="ORF">MAM_03224</name>
</gene>
<protein>
    <submittedName>
        <fullName evidence="2">NAD(P)-binding domain protein</fullName>
    </submittedName>
</protein>
<dbReference type="SUPFAM" id="SSF51735">
    <property type="entry name" value="NAD(P)-binding Rossmann-fold domains"/>
    <property type="match status" value="1"/>
</dbReference>
<organism evidence="2 3">
    <name type="scientific">Metarhizium album (strain ARSEF 1941)</name>
    <dbReference type="NCBI Taxonomy" id="1081103"/>
    <lineage>
        <taxon>Eukaryota</taxon>
        <taxon>Fungi</taxon>
        <taxon>Dikarya</taxon>
        <taxon>Ascomycota</taxon>
        <taxon>Pezizomycotina</taxon>
        <taxon>Sordariomycetes</taxon>
        <taxon>Hypocreomycetidae</taxon>
        <taxon>Hypocreales</taxon>
        <taxon>Clavicipitaceae</taxon>
        <taxon>Metarhizium</taxon>
    </lineage>
</organism>
<keyword evidence="3" id="KW-1185">Reference proteome</keyword>
<dbReference type="GeneID" id="63737679"/>
<reference evidence="2 3" key="1">
    <citation type="journal article" date="2014" name="Proc. Natl. Acad. Sci. U.S.A.">
        <title>Trajectory and genomic determinants of fungal-pathogen speciation and host adaptation.</title>
        <authorList>
            <person name="Hu X."/>
            <person name="Xiao G."/>
            <person name="Zheng P."/>
            <person name="Shang Y."/>
            <person name="Su Y."/>
            <person name="Zhang X."/>
            <person name="Liu X."/>
            <person name="Zhan S."/>
            <person name="St Leger R.J."/>
            <person name="Wang C."/>
        </authorList>
    </citation>
    <scope>NUCLEOTIDE SEQUENCE [LARGE SCALE GENOMIC DNA]</scope>
    <source>
        <strain evidence="2 3">ARSEF 1941</strain>
    </source>
</reference>
<dbReference type="GO" id="GO:0005737">
    <property type="term" value="C:cytoplasm"/>
    <property type="evidence" value="ECO:0007669"/>
    <property type="project" value="TreeGrafter"/>
</dbReference>